<evidence type="ECO:0000313" key="2">
    <source>
        <dbReference type="EMBL" id="AOY80279.1"/>
    </source>
</evidence>
<dbReference type="InterPro" id="IPR016032">
    <property type="entry name" value="Sig_transdc_resp-reg_C-effctor"/>
</dbReference>
<dbReference type="Proteomes" id="UP000176944">
    <property type="component" value="Chromosome"/>
</dbReference>
<dbReference type="CDD" id="cd06170">
    <property type="entry name" value="LuxR_C_like"/>
    <property type="match status" value="1"/>
</dbReference>
<accession>A0A1D9FY35</accession>
<dbReference type="InterPro" id="IPR000792">
    <property type="entry name" value="Tscrpt_reg_LuxR_C"/>
</dbReference>
<evidence type="ECO:0000259" key="1">
    <source>
        <dbReference type="PROSITE" id="PS50043"/>
    </source>
</evidence>
<dbReference type="EMBL" id="CP017708">
    <property type="protein sequence ID" value="AOY80279.1"/>
    <property type="molecule type" value="Genomic_DNA"/>
</dbReference>
<dbReference type="PRINTS" id="PR00038">
    <property type="entry name" value="HTHLUXR"/>
</dbReference>
<dbReference type="SMART" id="SM00421">
    <property type="entry name" value="HTH_LUXR"/>
    <property type="match status" value="1"/>
</dbReference>
<dbReference type="Gene3D" id="1.10.10.10">
    <property type="entry name" value="Winged helix-like DNA-binding domain superfamily/Winged helix DNA-binding domain"/>
    <property type="match status" value="1"/>
</dbReference>
<dbReference type="AlphaFoldDB" id="A0A1D9FY35"/>
<dbReference type="InterPro" id="IPR036388">
    <property type="entry name" value="WH-like_DNA-bd_sf"/>
</dbReference>
<feature type="domain" description="HTH luxR-type" evidence="1">
    <location>
        <begin position="128"/>
        <end position="190"/>
    </location>
</feature>
<gene>
    <name evidence="2" type="ORF">BJP36_10455</name>
</gene>
<evidence type="ECO:0000313" key="3">
    <source>
        <dbReference type="Proteomes" id="UP000176944"/>
    </source>
</evidence>
<dbReference type="Pfam" id="PF00196">
    <property type="entry name" value="GerE"/>
    <property type="match status" value="1"/>
</dbReference>
<dbReference type="GO" id="GO:0006355">
    <property type="term" value="P:regulation of DNA-templated transcription"/>
    <property type="evidence" value="ECO:0007669"/>
    <property type="project" value="InterPro"/>
</dbReference>
<dbReference type="PROSITE" id="PS50043">
    <property type="entry name" value="HTH_LUXR_2"/>
    <property type="match status" value="1"/>
</dbReference>
<protein>
    <submittedName>
        <fullName evidence="2">Helix-turn-helix transcriptional regulator</fullName>
    </submittedName>
</protein>
<dbReference type="GO" id="GO:0003677">
    <property type="term" value="F:DNA binding"/>
    <property type="evidence" value="ECO:0007669"/>
    <property type="project" value="InterPro"/>
</dbReference>
<organism evidence="2 3">
    <name type="scientific">Moorena producens (strain JHB)</name>
    <dbReference type="NCBI Taxonomy" id="1454205"/>
    <lineage>
        <taxon>Bacteria</taxon>
        <taxon>Bacillati</taxon>
        <taxon>Cyanobacteriota</taxon>
        <taxon>Cyanophyceae</taxon>
        <taxon>Coleofasciculales</taxon>
        <taxon>Coleofasciculaceae</taxon>
        <taxon>Moorena</taxon>
    </lineage>
</organism>
<dbReference type="SUPFAM" id="SSF46894">
    <property type="entry name" value="C-terminal effector domain of the bipartite response regulators"/>
    <property type="match status" value="1"/>
</dbReference>
<dbReference type="PROSITE" id="PS00622">
    <property type="entry name" value="HTH_LUXR_1"/>
    <property type="match status" value="1"/>
</dbReference>
<sequence length="190" mass="21662">MNTQARQFNGVLLQGVVEGLMDGVLILNAQGELVHANCYGRFICAQLAVDRSKSNVVPKEIRRVCQAVLDSCELYPNQSIIIESEIITDPSTSFRIRAVKLTLDSFENPCILVTLENHDQYAGSFAIAEVNKYDLTPREAEVWLLRRADYSYQEIADELLITLNTVKKHLKNIYAKIKFYQFKQQFLEAN</sequence>
<proteinExistence type="predicted"/>
<name>A0A1D9FY35_MOOP1</name>
<reference evidence="3" key="1">
    <citation type="submission" date="2016-10" db="EMBL/GenBank/DDBJ databases">
        <title>Comparative genomics uncovers the prolific and rare metabolic potential of the cyanobacterial genus Moorea.</title>
        <authorList>
            <person name="Leao T."/>
            <person name="Castelao G."/>
            <person name="Korobeynikov A."/>
            <person name="Monroe E.A."/>
            <person name="Podell S."/>
            <person name="Glukhov E."/>
            <person name="Allen E."/>
            <person name="Gerwick W.H."/>
            <person name="Gerwick L."/>
        </authorList>
    </citation>
    <scope>NUCLEOTIDE SEQUENCE [LARGE SCALE GENOMIC DNA]</scope>
    <source>
        <strain evidence="3">JHB</strain>
    </source>
</reference>